<dbReference type="AlphaFoldDB" id="A0A7K4ALB6"/>
<dbReference type="EMBL" id="JAAYUN010000227">
    <property type="protein sequence ID" value="NLJ23742.1"/>
    <property type="molecule type" value="Genomic_DNA"/>
</dbReference>
<protein>
    <submittedName>
        <fullName evidence="2">PIN domain-containing protein</fullName>
    </submittedName>
</protein>
<evidence type="ECO:0000313" key="3">
    <source>
        <dbReference type="Proteomes" id="UP000544742"/>
    </source>
</evidence>
<dbReference type="InterPro" id="IPR029060">
    <property type="entry name" value="PIN-like_dom_sf"/>
</dbReference>
<dbReference type="PANTHER" id="PTHR39677">
    <property type="entry name" value="RIBONUCLEASE VAPC6"/>
    <property type="match status" value="1"/>
</dbReference>
<evidence type="ECO:0000313" key="2">
    <source>
        <dbReference type="EMBL" id="NLJ23742.1"/>
    </source>
</evidence>
<dbReference type="RefSeq" id="WP_276621106.1">
    <property type="nucleotide sequence ID" value="NZ_DAOSEI010000008.1"/>
</dbReference>
<dbReference type="PANTHER" id="PTHR39677:SF4">
    <property type="entry name" value="RIBONUCLEASE VAPC6"/>
    <property type="match status" value="1"/>
</dbReference>
<gene>
    <name evidence="2" type="ORF">GX426_11665</name>
</gene>
<dbReference type="Pfam" id="PF01850">
    <property type="entry name" value="PIN"/>
    <property type="match status" value="1"/>
</dbReference>
<accession>A0A7K4ALB6</accession>
<feature type="domain" description="PIN" evidence="1">
    <location>
        <begin position="5"/>
        <end position="154"/>
    </location>
</feature>
<dbReference type="SUPFAM" id="SSF88723">
    <property type="entry name" value="PIN domain-like"/>
    <property type="match status" value="1"/>
</dbReference>
<organism evidence="2 3">
    <name type="scientific">Methanothrix soehngenii</name>
    <name type="common">Methanosaeta concilii</name>
    <dbReference type="NCBI Taxonomy" id="2223"/>
    <lineage>
        <taxon>Archaea</taxon>
        <taxon>Methanobacteriati</taxon>
        <taxon>Methanobacteriota</taxon>
        <taxon>Stenosarchaea group</taxon>
        <taxon>Methanomicrobia</taxon>
        <taxon>Methanotrichales</taxon>
        <taxon>Methanotrichaceae</taxon>
        <taxon>Methanothrix</taxon>
    </lineage>
</organism>
<comment type="caution">
    <text evidence="2">The sequence shown here is derived from an EMBL/GenBank/DDBJ whole genome shotgun (WGS) entry which is preliminary data.</text>
</comment>
<dbReference type="Proteomes" id="UP000544742">
    <property type="component" value="Unassembled WGS sequence"/>
</dbReference>
<sequence>MKITRQVFIDANIFTYLLTGHPTYGRSCQKLLEKVEQGTIEAFISPLVIDEVSYVLMVQTARRTGSPNDARSIKKAMLYAWQDCLVPVREFHGYLDVLISKGHLKVLSLDYSISKIALECASEYRLLPRDALHTACCKAFGITEMATNDADFERVGFLNLWKP</sequence>
<proteinExistence type="predicted"/>
<dbReference type="SMART" id="SM00670">
    <property type="entry name" value="PINc"/>
    <property type="match status" value="1"/>
</dbReference>
<reference evidence="2 3" key="1">
    <citation type="journal article" date="2020" name="Biotechnol. Biofuels">
        <title>New insights from the biogas microbiome by comprehensive genome-resolved metagenomics of nearly 1600 species originating from multiple anaerobic digesters.</title>
        <authorList>
            <person name="Campanaro S."/>
            <person name="Treu L."/>
            <person name="Rodriguez-R L.M."/>
            <person name="Kovalovszki A."/>
            <person name="Ziels R.M."/>
            <person name="Maus I."/>
            <person name="Zhu X."/>
            <person name="Kougias P.G."/>
            <person name="Basile A."/>
            <person name="Luo G."/>
            <person name="Schluter A."/>
            <person name="Konstantinidis K.T."/>
            <person name="Angelidaki I."/>
        </authorList>
    </citation>
    <scope>NUCLEOTIDE SEQUENCE [LARGE SCALE GENOMIC DNA]</scope>
    <source>
        <strain evidence="2">AS27yjCOA_157</strain>
    </source>
</reference>
<dbReference type="Gene3D" id="3.40.50.1010">
    <property type="entry name" value="5'-nuclease"/>
    <property type="match status" value="1"/>
</dbReference>
<dbReference type="InterPro" id="IPR002716">
    <property type="entry name" value="PIN_dom"/>
</dbReference>
<name>A0A7K4ALB6_METSH</name>
<evidence type="ECO:0000259" key="1">
    <source>
        <dbReference type="SMART" id="SM00670"/>
    </source>
</evidence>